<evidence type="ECO:0000313" key="5">
    <source>
        <dbReference type="EMBL" id="SFQ74609.1"/>
    </source>
</evidence>
<dbReference type="STRING" id="112413.SAMN05421854_12251"/>
<sequence>MGELGPADTNGILSLPWIRPERTSAGLGWDRLYLSRQHEQPYRAEFGPARTHQLILHLAGPVTVRRGVGSPGERSRRIPAGGLFLQPSHQELSVELGGELDTLHVYLPDSAVQEAAGSDAPVRLADRLGSVDPLLEQLLLTLDRVVREWEPGARAYADQLGALVAAQLARQHRAGPDAPAAARPAEALTDRQFAQVRELMDERLAESLGLAELAAAAGLSVSRFARRFKARTGLPPHRYLVRLRVEQAGLLLRTGTEPIADIAVRCGFSHQEHLTRVLRAQLGTTPAALRRDG</sequence>
<dbReference type="SMART" id="SM00342">
    <property type="entry name" value="HTH_ARAC"/>
    <property type="match status" value="1"/>
</dbReference>
<dbReference type="InterPro" id="IPR009057">
    <property type="entry name" value="Homeodomain-like_sf"/>
</dbReference>
<dbReference type="PANTHER" id="PTHR46796">
    <property type="entry name" value="HTH-TYPE TRANSCRIPTIONAL ACTIVATOR RHAS-RELATED"/>
    <property type="match status" value="1"/>
</dbReference>
<dbReference type="InterPro" id="IPR018060">
    <property type="entry name" value="HTH_AraC"/>
</dbReference>
<organism evidence="5 6">
    <name type="scientific">Amycolatopsis rubida</name>
    <dbReference type="NCBI Taxonomy" id="112413"/>
    <lineage>
        <taxon>Bacteria</taxon>
        <taxon>Bacillati</taxon>
        <taxon>Actinomycetota</taxon>
        <taxon>Actinomycetes</taxon>
        <taxon>Pseudonocardiales</taxon>
        <taxon>Pseudonocardiaceae</taxon>
        <taxon>Amycolatopsis</taxon>
    </lineage>
</organism>
<keyword evidence="3" id="KW-0804">Transcription</keyword>
<dbReference type="EMBL" id="FOWC01000022">
    <property type="protein sequence ID" value="SFQ74609.1"/>
    <property type="molecule type" value="Genomic_DNA"/>
</dbReference>
<keyword evidence="1" id="KW-0805">Transcription regulation</keyword>
<name>A0A1I6B151_9PSEU</name>
<evidence type="ECO:0000313" key="6">
    <source>
        <dbReference type="Proteomes" id="UP000199137"/>
    </source>
</evidence>
<accession>A0A1I6B151</accession>
<dbReference type="PANTHER" id="PTHR46796:SF6">
    <property type="entry name" value="ARAC SUBFAMILY"/>
    <property type="match status" value="1"/>
</dbReference>
<dbReference type="PROSITE" id="PS01124">
    <property type="entry name" value="HTH_ARAC_FAMILY_2"/>
    <property type="match status" value="1"/>
</dbReference>
<gene>
    <name evidence="5" type="ORF">SAMN05421854_12251</name>
</gene>
<evidence type="ECO:0000256" key="3">
    <source>
        <dbReference type="ARBA" id="ARBA00023163"/>
    </source>
</evidence>
<dbReference type="GO" id="GO:0003700">
    <property type="term" value="F:DNA-binding transcription factor activity"/>
    <property type="evidence" value="ECO:0007669"/>
    <property type="project" value="InterPro"/>
</dbReference>
<dbReference type="InterPro" id="IPR050204">
    <property type="entry name" value="AraC_XylS_family_regulators"/>
</dbReference>
<reference evidence="6" key="1">
    <citation type="submission" date="2016-10" db="EMBL/GenBank/DDBJ databases">
        <authorList>
            <person name="Varghese N."/>
            <person name="Submissions S."/>
        </authorList>
    </citation>
    <scope>NUCLEOTIDE SEQUENCE [LARGE SCALE GENOMIC DNA]</scope>
    <source>
        <strain evidence="6">DSM 44637</strain>
    </source>
</reference>
<dbReference type="OrthoDB" id="2060755at2"/>
<feature type="domain" description="HTH araC/xylS-type" evidence="4">
    <location>
        <begin position="194"/>
        <end position="292"/>
    </location>
</feature>
<keyword evidence="2" id="KW-0238">DNA-binding</keyword>
<evidence type="ECO:0000259" key="4">
    <source>
        <dbReference type="PROSITE" id="PS01124"/>
    </source>
</evidence>
<dbReference type="SUPFAM" id="SSF46689">
    <property type="entry name" value="Homeodomain-like"/>
    <property type="match status" value="2"/>
</dbReference>
<dbReference type="Proteomes" id="UP000199137">
    <property type="component" value="Unassembled WGS sequence"/>
</dbReference>
<dbReference type="GO" id="GO:0043565">
    <property type="term" value="F:sequence-specific DNA binding"/>
    <property type="evidence" value="ECO:0007669"/>
    <property type="project" value="InterPro"/>
</dbReference>
<evidence type="ECO:0000256" key="1">
    <source>
        <dbReference type="ARBA" id="ARBA00023015"/>
    </source>
</evidence>
<proteinExistence type="predicted"/>
<dbReference type="RefSeq" id="WP_093577022.1">
    <property type="nucleotide sequence ID" value="NZ_FOWC01000022.1"/>
</dbReference>
<evidence type="ECO:0000256" key="2">
    <source>
        <dbReference type="ARBA" id="ARBA00023125"/>
    </source>
</evidence>
<protein>
    <submittedName>
        <fullName evidence="5">AraC family transcriptional regulator</fullName>
    </submittedName>
</protein>
<dbReference type="AlphaFoldDB" id="A0A1I6B151"/>
<dbReference type="Gene3D" id="1.10.10.60">
    <property type="entry name" value="Homeodomain-like"/>
    <property type="match status" value="1"/>
</dbReference>
<dbReference type="Pfam" id="PF12833">
    <property type="entry name" value="HTH_18"/>
    <property type="match status" value="1"/>
</dbReference>